<feature type="signal peptide" evidence="2">
    <location>
        <begin position="1"/>
        <end position="23"/>
    </location>
</feature>
<organism evidence="3 4">
    <name type="scientific">Acidiphilium acidophilum</name>
    <name type="common">Thiobacillus acidophilus</name>
    <dbReference type="NCBI Taxonomy" id="76588"/>
    <lineage>
        <taxon>Bacteria</taxon>
        <taxon>Pseudomonadati</taxon>
        <taxon>Pseudomonadota</taxon>
        <taxon>Alphaproteobacteria</taxon>
        <taxon>Acetobacterales</taxon>
        <taxon>Acidocellaceae</taxon>
        <taxon>Acidiphilium</taxon>
    </lineage>
</organism>
<dbReference type="EMBL" id="JAWXYB010000006">
    <property type="protein sequence ID" value="MDX5929470.1"/>
    <property type="molecule type" value="Genomic_DNA"/>
</dbReference>
<evidence type="ECO:0000256" key="1">
    <source>
        <dbReference type="SAM" id="MobiDB-lite"/>
    </source>
</evidence>
<dbReference type="NCBIfam" id="TIGR03021">
    <property type="entry name" value="pilP_fam"/>
    <property type="match status" value="1"/>
</dbReference>
<proteinExistence type="predicted"/>
<comment type="caution">
    <text evidence="3">The sequence shown here is derived from an EMBL/GenBank/DDBJ whole genome shotgun (WGS) entry which is preliminary data.</text>
</comment>
<evidence type="ECO:0000313" key="3">
    <source>
        <dbReference type="EMBL" id="MDX5929470.1"/>
    </source>
</evidence>
<feature type="compositionally biased region" description="Low complexity" evidence="1">
    <location>
        <begin position="65"/>
        <end position="91"/>
    </location>
</feature>
<feature type="region of interest" description="Disordered" evidence="1">
    <location>
        <begin position="62"/>
        <end position="91"/>
    </location>
</feature>
<protein>
    <submittedName>
        <fullName evidence="3">Type IV pilus biogenesis protein PilP</fullName>
    </submittedName>
</protein>
<dbReference type="AlphaFoldDB" id="A0AAW9DKI6"/>
<dbReference type="InterPro" id="IPR022753">
    <property type="entry name" value="T4SS_pilus_biogen_PilP"/>
</dbReference>
<keyword evidence="4" id="KW-1185">Reference proteome</keyword>
<name>A0AAW9DKI6_ACIAO</name>
<sequence length="199" mass="19798">MVRKAALLLASSISMMVPSLGLADPTPPSTPSTTISQLDALHDQIAVLKQELQIAKLKAGISNAGKSGSGSSPTTPTGFPGIGYGQPQQPVAATPAPQALMPRVVSIDGRGSRLSAVLMMPDGGEVVATPGLGLGDGLTVHDVTASGVRVMKGGNLLPLPFVSGQASPQASTQAPQESAAPVSVPAPLAYPPSLPGAGQ</sequence>
<feature type="compositionally biased region" description="Pro residues" evidence="1">
    <location>
        <begin position="188"/>
        <end position="199"/>
    </location>
</feature>
<dbReference type="Proteomes" id="UP001279553">
    <property type="component" value="Unassembled WGS sequence"/>
</dbReference>
<accession>A0AAW9DKI6</accession>
<dbReference type="RefSeq" id="WP_319612542.1">
    <property type="nucleotide sequence ID" value="NZ_JAWXYB010000006.1"/>
</dbReference>
<evidence type="ECO:0000256" key="2">
    <source>
        <dbReference type="SAM" id="SignalP"/>
    </source>
</evidence>
<feature type="chain" id="PRO_5043768304" evidence="2">
    <location>
        <begin position="24"/>
        <end position="199"/>
    </location>
</feature>
<evidence type="ECO:0000313" key="4">
    <source>
        <dbReference type="Proteomes" id="UP001279553"/>
    </source>
</evidence>
<reference evidence="3 4" key="1">
    <citation type="submission" date="2023-11" db="EMBL/GenBank/DDBJ databases">
        <title>MicrobeMod: A computational toolkit for identifying prokaryotic methylation and restriction-modification with nanopore sequencing.</title>
        <authorList>
            <person name="Crits-Christoph A."/>
            <person name="Kang S.C."/>
            <person name="Lee H."/>
            <person name="Ostrov N."/>
        </authorList>
    </citation>
    <scope>NUCLEOTIDE SEQUENCE [LARGE SCALE GENOMIC DNA]</scope>
    <source>
        <strain evidence="3 4">DSMZ 700</strain>
    </source>
</reference>
<gene>
    <name evidence="3" type="primary">pilP</name>
    <name evidence="3" type="ORF">SIL87_01640</name>
</gene>
<feature type="compositionally biased region" description="Low complexity" evidence="1">
    <location>
        <begin position="164"/>
        <end position="187"/>
    </location>
</feature>
<keyword evidence="2" id="KW-0732">Signal</keyword>
<feature type="region of interest" description="Disordered" evidence="1">
    <location>
        <begin position="164"/>
        <end position="199"/>
    </location>
</feature>